<keyword evidence="1" id="KW-0812">Transmembrane</keyword>
<dbReference type="PROSITE" id="PS51257">
    <property type="entry name" value="PROKAR_LIPOPROTEIN"/>
    <property type="match status" value="1"/>
</dbReference>
<accession>A0A9X2FC35</accession>
<evidence type="ECO:0000313" key="3">
    <source>
        <dbReference type="Proteomes" id="UP001155241"/>
    </source>
</evidence>
<dbReference type="AlphaFoldDB" id="A0A9X2FC35"/>
<organism evidence="2 3">
    <name type="scientific">Aeoliella straminimaris</name>
    <dbReference type="NCBI Taxonomy" id="2954799"/>
    <lineage>
        <taxon>Bacteria</taxon>
        <taxon>Pseudomonadati</taxon>
        <taxon>Planctomycetota</taxon>
        <taxon>Planctomycetia</taxon>
        <taxon>Pirellulales</taxon>
        <taxon>Lacipirellulaceae</taxon>
        <taxon>Aeoliella</taxon>
    </lineage>
</organism>
<feature type="transmembrane region" description="Helical" evidence="1">
    <location>
        <begin position="75"/>
        <end position="94"/>
    </location>
</feature>
<feature type="transmembrane region" description="Helical" evidence="1">
    <location>
        <begin position="45"/>
        <end position="63"/>
    </location>
</feature>
<proteinExistence type="predicted"/>
<reference evidence="2" key="1">
    <citation type="submission" date="2022-06" db="EMBL/GenBank/DDBJ databases">
        <title>Aeoliella straminimaris, a novel planctomycete from sediments.</title>
        <authorList>
            <person name="Vitorino I.R."/>
            <person name="Lage O.M."/>
        </authorList>
    </citation>
    <scope>NUCLEOTIDE SEQUENCE</scope>
    <source>
        <strain evidence="2">ICT_H6.2</strain>
    </source>
</reference>
<keyword evidence="3" id="KW-1185">Reference proteome</keyword>
<evidence type="ECO:0000313" key="2">
    <source>
        <dbReference type="EMBL" id="MCO6045322.1"/>
    </source>
</evidence>
<name>A0A9X2FC35_9BACT</name>
<dbReference type="RefSeq" id="WP_252853438.1">
    <property type="nucleotide sequence ID" value="NZ_JAMXLR010000055.1"/>
</dbReference>
<keyword evidence="1" id="KW-0472">Membrane</keyword>
<gene>
    <name evidence="2" type="ORF">NG895_15530</name>
</gene>
<sequence length="195" mass="21298">MLRTPLIRSLLVFALMSLAGCSGPLFVRTQQQGDRLAVSEHWTFYAIFVLIGLAVVSIGALMLSGRLASNGRTRIAGFFFTLLGLAFVVGPMLTGPYTYVTLDCELLYIQGGILGSSKTSIDLTNVKSMEIDLVRRSGGSRKRRRSRSSIKVKFIPHRGAAETVHMGGNTRAVALDHLIEMAPELGITVTDRRDQ</sequence>
<dbReference type="EMBL" id="JAMXLR010000055">
    <property type="protein sequence ID" value="MCO6045322.1"/>
    <property type="molecule type" value="Genomic_DNA"/>
</dbReference>
<keyword evidence="1" id="KW-1133">Transmembrane helix</keyword>
<protein>
    <submittedName>
        <fullName evidence="2">Uncharacterized protein</fullName>
    </submittedName>
</protein>
<comment type="caution">
    <text evidence="2">The sequence shown here is derived from an EMBL/GenBank/DDBJ whole genome shotgun (WGS) entry which is preliminary data.</text>
</comment>
<evidence type="ECO:0000256" key="1">
    <source>
        <dbReference type="SAM" id="Phobius"/>
    </source>
</evidence>
<dbReference type="Proteomes" id="UP001155241">
    <property type="component" value="Unassembled WGS sequence"/>
</dbReference>